<dbReference type="InterPro" id="IPR002850">
    <property type="entry name" value="PIN_toxin-like"/>
</dbReference>
<dbReference type="PANTHER" id="PTHR34610">
    <property type="entry name" value="SSL7007 PROTEIN"/>
    <property type="match status" value="1"/>
</dbReference>
<sequence length="139" mass="15842">MIKVVLDTNIIVSAIVFGGKPRDIIYLIQEGKVQAFVSSFILYELKEVLTKKFNFNDEKLSEVEDLINKNFVSVSPKDSLKMIKSYPIDNKILEVAVESKADYLITGDKKHILPLKKIRKTKIVLAEEFLLTIKKGRSL</sequence>
<evidence type="ECO:0000259" key="1">
    <source>
        <dbReference type="SMART" id="SM00670"/>
    </source>
</evidence>
<dbReference type="SMART" id="SM00670">
    <property type="entry name" value="PINc"/>
    <property type="match status" value="1"/>
</dbReference>
<accession>A0A2H0C1K5</accession>
<dbReference type="AlphaFoldDB" id="A0A2H0C1K5"/>
<dbReference type="EMBL" id="PCTC01000012">
    <property type="protein sequence ID" value="PIP63813.1"/>
    <property type="molecule type" value="Genomic_DNA"/>
</dbReference>
<reference evidence="2 3" key="1">
    <citation type="submission" date="2017-09" db="EMBL/GenBank/DDBJ databases">
        <title>Depth-based differentiation of microbial function through sediment-hosted aquifers and enrichment of novel symbionts in the deep terrestrial subsurface.</title>
        <authorList>
            <person name="Probst A.J."/>
            <person name="Ladd B."/>
            <person name="Jarett J.K."/>
            <person name="Geller-Mcgrath D.E."/>
            <person name="Sieber C.M."/>
            <person name="Emerson J.B."/>
            <person name="Anantharaman K."/>
            <person name="Thomas B.C."/>
            <person name="Malmstrom R."/>
            <person name="Stieglmeier M."/>
            <person name="Klingl A."/>
            <person name="Woyke T."/>
            <person name="Ryan C.M."/>
            <person name="Banfield J.F."/>
        </authorList>
    </citation>
    <scope>NUCLEOTIDE SEQUENCE [LARGE SCALE GENOMIC DNA]</scope>
    <source>
        <strain evidence="2">CG22_combo_CG10-13_8_21_14_all_34_12</strain>
    </source>
</reference>
<dbReference type="NCBIfam" id="TIGR00305">
    <property type="entry name" value="putative toxin-antitoxin system toxin component, PIN family"/>
    <property type="match status" value="1"/>
</dbReference>
<dbReference type="Proteomes" id="UP000229699">
    <property type="component" value="Unassembled WGS sequence"/>
</dbReference>
<evidence type="ECO:0000313" key="3">
    <source>
        <dbReference type="Proteomes" id="UP000229699"/>
    </source>
</evidence>
<comment type="caution">
    <text evidence="2">The sequence shown here is derived from an EMBL/GenBank/DDBJ whole genome shotgun (WGS) entry which is preliminary data.</text>
</comment>
<dbReference type="InterPro" id="IPR029060">
    <property type="entry name" value="PIN-like_dom_sf"/>
</dbReference>
<dbReference type="PANTHER" id="PTHR34610:SF3">
    <property type="entry name" value="SSL7007 PROTEIN"/>
    <property type="match status" value="1"/>
</dbReference>
<name>A0A2H0C1K5_9BACT</name>
<organism evidence="2 3">
    <name type="scientific">Candidatus Roizmanbacteria bacterium CG22_combo_CG10-13_8_21_14_all_34_12</name>
    <dbReference type="NCBI Taxonomy" id="1974860"/>
    <lineage>
        <taxon>Bacteria</taxon>
        <taxon>Candidatus Roizmaniibacteriota</taxon>
    </lineage>
</organism>
<gene>
    <name evidence="2" type="ORF">COW97_00610</name>
</gene>
<evidence type="ECO:0000313" key="2">
    <source>
        <dbReference type="EMBL" id="PIP63813.1"/>
    </source>
</evidence>
<protein>
    <submittedName>
        <fullName evidence="2">Putative toxin-antitoxin system toxin component, PIN family</fullName>
    </submittedName>
</protein>
<proteinExistence type="predicted"/>
<dbReference type="Pfam" id="PF13470">
    <property type="entry name" value="PIN_3"/>
    <property type="match status" value="1"/>
</dbReference>
<dbReference type="InterPro" id="IPR002716">
    <property type="entry name" value="PIN_dom"/>
</dbReference>
<feature type="domain" description="PIN" evidence="1">
    <location>
        <begin position="2"/>
        <end position="113"/>
    </location>
</feature>
<dbReference type="SUPFAM" id="SSF88723">
    <property type="entry name" value="PIN domain-like"/>
    <property type="match status" value="1"/>
</dbReference>
<dbReference type="Gene3D" id="3.40.50.1010">
    <property type="entry name" value="5'-nuclease"/>
    <property type="match status" value="1"/>
</dbReference>